<comment type="caution">
    <text evidence="4">The sequence shown here is derived from an EMBL/GenBank/DDBJ whole genome shotgun (WGS) entry which is preliminary data.</text>
</comment>
<dbReference type="Gene3D" id="4.10.830.40">
    <property type="match status" value="1"/>
</dbReference>
<dbReference type="PANTHER" id="PTHR25462:SF296">
    <property type="entry name" value="MEIOTIC P26, ISOFORM F"/>
    <property type="match status" value="1"/>
</dbReference>
<gene>
    <name evidence="4" type="ORF">ACJMK2_030269</name>
</gene>
<dbReference type="EMBL" id="JBJQND010000003">
    <property type="protein sequence ID" value="KAL3884043.1"/>
    <property type="molecule type" value="Genomic_DNA"/>
</dbReference>
<dbReference type="AlphaFoldDB" id="A0ABD3XF27"/>
<name>A0ABD3XF27_SINWO</name>
<dbReference type="InterPro" id="IPR000315">
    <property type="entry name" value="Znf_B-box"/>
</dbReference>
<dbReference type="CDD" id="cd19756">
    <property type="entry name" value="Bbox2"/>
    <property type="match status" value="1"/>
</dbReference>
<evidence type="ECO:0000313" key="4">
    <source>
        <dbReference type="EMBL" id="KAL3884043.1"/>
    </source>
</evidence>
<protein>
    <recommendedName>
        <fullName evidence="3">B box-type domain-containing protein</fullName>
    </recommendedName>
</protein>
<sequence length="281" mass="31833">MIAIRQDSSKRSYCDLCGPNSEACSRCLDCEESLCQSCCNAHEKSKSSKHHRISDLGTLEPEMKGRIRQRIFCDQHPEEEIKLACKDCKTLMCVLCRAIKHENHSIETLSDAAAEMKKNIRIKINQCTDKVTRITDSKLEADAFDNKINDAEMKEIKAVEDQRLGLIKVLDEEVAIMKDKIQNVYNELRQQNAALKKGMMEELTKCSTASDNAIEIIDLGTDIDVWKKGSDLEQSLSTAMADIVTKPMPRMDKYLFSPVEIKVRELISLIGMMQDSTEMSM</sequence>
<dbReference type="Pfam" id="PF22586">
    <property type="entry name" value="ANCHR-like_BBOX"/>
    <property type="match status" value="1"/>
</dbReference>
<accession>A0ABD3XF27</accession>
<dbReference type="InterPro" id="IPR047153">
    <property type="entry name" value="TRIM45/56/19-like"/>
</dbReference>
<feature type="domain" description="B box-type" evidence="3">
    <location>
        <begin position="9"/>
        <end position="56"/>
    </location>
</feature>
<feature type="domain" description="B box-type" evidence="3">
    <location>
        <begin position="68"/>
        <end position="109"/>
    </location>
</feature>
<evidence type="ECO:0000259" key="3">
    <source>
        <dbReference type="PROSITE" id="PS50119"/>
    </source>
</evidence>
<keyword evidence="1" id="KW-0863">Zinc-finger</keyword>
<dbReference type="SMART" id="SM00336">
    <property type="entry name" value="BBOX"/>
    <property type="match status" value="2"/>
</dbReference>
<keyword evidence="1" id="KW-0479">Metal-binding</keyword>
<keyword evidence="1" id="KW-0862">Zinc</keyword>
<feature type="non-terminal residue" evidence="4">
    <location>
        <position position="281"/>
    </location>
</feature>
<evidence type="ECO:0000256" key="2">
    <source>
        <dbReference type="SAM" id="Coils"/>
    </source>
</evidence>
<dbReference type="PANTHER" id="PTHR25462">
    <property type="entry name" value="BONUS, ISOFORM C-RELATED"/>
    <property type="match status" value="1"/>
</dbReference>
<proteinExistence type="predicted"/>
<organism evidence="4 5">
    <name type="scientific">Sinanodonta woodiana</name>
    <name type="common">Chinese pond mussel</name>
    <name type="synonym">Anodonta woodiana</name>
    <dbReference type="NCBI Taxonomy" id="1069815"/>
    <lineage>
        <taxon>Eukaryota</taxon>
        <taxon>Metazoa</taxon>
        <taxon>Spiralia</taxon>
        <taxon>Lophotrochozoa</taxon>
        <taxon>Mollusca</taxon>
        <taxon>Bivalvia</taxon>
        <taxon>Autobranchia</taxon>
        <taxon>Heteroconchia</taxon>
        <taxon>Palaeoheterodonta</taxon>
        <taxon>Unionida</taxon>
        <taxon>Unionoidea</taxon>
        <taxon>Unionidae</taxon>
        <taxon>Unioninae</taxon>
        <taxon>Sinanodonta</taxon>
    </lineage>
</organism>
<dbReference type="GO" id="GO:0008270">
    <property type="term" value="F:zinc ion binding"/>
    <property type="evidence" value="ECO:0007669"/>
    <property type="project" value="UniProtKB-KW"/>
</dbReference>
<keyword evidence="2" id="KW-0175">Coiled coil</keyword>
<evidence type="ECO:0000256" key="1">
    <source>
        <dbReference type="PROSITE-ProRule" id="PRU00024"/>
    </source>
</evidence>
<dbReference type="Gene3D" id="3.30.160.60">
    <property type="entry name" value="Classic Zinc Finger"/>
    <property type="match status" value="1"/>
</dbReference>
<dbReference type="Proteomes" id="UP001634394">
    <property type="component" value="Unassembled WGS sequence"/>
</dbReference>
<dbReference type="SUPFAM" id="SSF57845">
    <property type="entry name" value="B-box zinc-binding domain"/>
    <property type="match status" value="1"/>
</dbReference>
<feature type="coiled-coil region" evidence="2">
    <location>
        <begin position="167"/>
        <end position="198"/>
    </location>
</feature>
<dbReference type="PROSITE" id="PS50119">
    <property type="entry name" value="ZF_BBOX"/>
    <property type="match status" value="2"/>
</dbReference>
<reference evidence="4 5" key="1">
    <citation type="submission" date="2024-11" db="EMBL/GenBank/DDBJ databases">
        <title>Chromosome-level genome assembly of the freshwater bivalve Anodonta woodiana.</title>
        <authorList>
            <person name="Chen X."/>
        </authorList>
    </citation>
    <scope>NUCLEOTIDE SEQUENCE [LARGE SCALE GENOMIC DNA]</scope>
    <source>
        <strain evidence="4">MN2024</strain>
        <tissue evidence="4">Gills</tissue>
    </source>
</reference>
<evidence type="ECO:0000313" key="5">
    <source>
        <dbReference type="Proteomes" id="UP001634394"/>
    </source>
</evidence>
<dbReference type="Pfam" id="PF00643">
    <property type="entry name" value="zf-B_box"/>
    <property type="match status" value="1"/>
</dbReference>
<keyword evidence="5" id="KW-1185">Reference proteome</keyword>